<protein>
    <submittedName>
        <fullName evidence="2">Uncharacterized protein</fullName>
    </submittedName>
</protein>
<dbReference type="Proteomes" id="UP000551616">
    <property type="component" value="Unassembled WGS sequence"/>
</dbReference>
<evidence type="ECO:0000313" key="3">
    <source>
        <dbReference type="Proteomes" id="UP000551616"/>
    </source>
</evidence>
<feature type="chain" id="PRO_5031193310" evidence="1">
    <location>
        <begin position="22"/>
        <end position="146"/>
    </location>
</feature>
<name>A0A7V8VAA3_9BACT</name>
<gene>
    <name evidence="2" type="ORF">HOV93_50240</name>
</gene>
<dbReference type="AlphaFoldDB" id="A0A7V8VAA3"/>
<accession>A0A7V8VAA3</accession>
<evidence type="ECO:0000313" key="2">
    <source>
        <dbReference type="EMBL" id="MBA2117820.1"/>
    </source>
</evidence>
<proteinExistence type="predicted"/>
<dbReference type="RefSeq" id="WP_207399177.1">
    <property type="nucleotide sequence ID" value="NZ_JABRWO010000020.1"/>
</dbReference>
<feature type="signal peptide" evidence="1">
    <location>
        <begin position="1"/>
        <end position="21"/>
    </location>
</feature>
<reference evidence="2 3" key="1">
    <citation type="submission" date="2020-05" db="EMBL/GenBank/DDBJ databases">
        <title>Bremerella alba sp. nov., a novel planctomycete isolated from the surface of the macroalga Fucus spiralis.</title>
        <authorList>
            <person name="Godinho O."/>
            <person name="Botelho R."/>
            <person name="Albuquerque L."/>
            <person name="Wiegand S."/>
            <person name="Da Costa M.S."/>
            <person name="Lobo-Da-Cunha A."/>
            <person name="Jogler C."/>
            <person name="Lage O.M."/>
        </authorList>
    </citation>
    <scope>NUCLEOTIDE SEQUENCE [LARGE SCALE GENOMIC DNA]</scope>
    <source>
        <strain evidence="2 3">FF15</strain>
    </source>
</reference>
<dbReference type="EMBL" id="JABRWO010000020">
    <property type="protein sequence ID" value="MBA2117820.1"/>
    <property type="molecule type" value="Genomic_DNA"/>
</dbReference>
<keyword evidence="3" id="KW-1185">Reference proteome</keyword>
<comment type="caution">
    <text evidence="2">The sequence shown here is derived from an EMBL/GenBank/DDBJ whole genome shotgun (WGS) entry which is preliminary data.</text>
</comment>
<organism evidence="2 3">
    <name type="scientific">Bremerella alba</name>
    <dbReference type="NCBI Taxonomy" id="980252"/>
    <lineage>
        <taxon>Bacteria</taxon>
        <taxon>Pseudomonadati</taxon>
        <taxon>Planctomycetota</taxon>
        <taxon>Planctomycetia</taxon>
        <taxon>Pirellulales</taxon>
        <taxon>Pirellulaceae</taxon>
        <taxon>Bremerella</taxon>
    </lineage>
</organism>
<sequence length="146" mass="16025">MRLSVLQLALVLGAFALPATAMSQQAMPAAGGPQAMPISHGQAMPPQAYAQGGYGQAYCPPGYGHQGMFHHQHQSRLPGYQGPVPGGHPHYGAMDYPKTSAPAAWPYTGMYHPYPQIPPGWKHVALEWDDGYWFLDFKSHRKPKHH</sequence>
<evidence type="ECO:0000256" key="1">
    <source>
        <dbReference type="SAM" id="SignalP"/>
    </source>
</evidence>
<keyword evidence="1" id="KW-0732">Signal</keyword>